<evidence type="ECO:0000313" key="3">
    <source>
        <dbReference type="EMBL" id="KAF9414497.1"/>
    </source>
</evidence>
<dbReference type="Proteomes" id="UP000648187">
    <property type="component" value="Unassembled WGS sequence"/>
</dbReference>
<dbReference type="Gene3D" id="3.30.40.10">
    <property type="entry name" value="Zinc/RING finger domain, C3HC4 (zinc finger)"/>
    <property type="match status" value="1"/>
</dbReference>
<evidence type="ECO:0000259" key="2">
    <source>
        <dbReference type="Pfam" id="PF25298"/>
    </source>
</evidence>
<feature type="coiled-coil region" evidence="1">
    <location>
        <begin position="87"/>
        <end position="152"/>
    </location>
</feature>
<keyword evidence="4" id="KW-1185">Reference proteome</keyword>
<dbReference type="InterPro" id="IPR057251">
    <property type="entry name" value="FP_C"/>
</dbReference>
<dbReference type="Gene3D" id="1.10.287.1490">
    <property type="match status" value="1"/>
</dbReference>
<dbReference type="SUPFAM" id="SSF57903">
    <property type="entry name" value="FYVE/PHD zinc finger"/>
    <property type="match status" value="1"/>
</dbReference>
<feature type="domain" description="FP protein C-terminal" evidence="2">
    <location>
        <begin position="261"/>
        <end position="313"/>
    </location>
</feature>
<sequence>MDTSKCGACDAELSDGAHCTSCNQELHFHCAGVTEAGYRRLGDRKLTWRCSKCKLASTTQPPLSPRIESESLILKEIRALADKLAPLECLRDEITELRSEFAFLKSSISETNKELKDFNGKIKDIEARLMHVEKVQEQVGVMQSRLDRLEEENDAKEQWARMNNVEIKGLPQSSNENLFNMLDKIGTNIGYPVSKAQINFVTRVPSRDKDHTKPIIVCFCSRYVKEDFIAAARIARKDTPLTTGLIGLPGNQRIFVNDHLTLHNKALLSKTKKAAAEMDFRYVWVKHCKIHARKSDTSPIIVLKSEKDLTKLK</sequence>
<name>A0A835GCF9_SPOEX</name>
<evidence type="ECO:0000313" key="4">
    <source>
        <dbReference type="Proteomes" id="UP000648187"/>
    </source>
</evidence>
<dbReference type="Pfam" id="PF25298">
    <property type="entry name" value="Baculo_FP_2nd"/>
    <property type="match status" value="1"/>
</dbReference>
<accession>A0A835GCF9</accession>
<evidence type="ECO:0000256" key="1">
    <source>
        <dbReference type="SAM" id="Coils"/>
    </source>
</evidence>
<dbReference type="InterPro" id="IPR013083">
    <property type="entry name" value="Znf_RING/FYVE/PHD"/>
</dbReference>
<protein>
    <recommendedName>
        <fullName evidence="2">FP protein C-terminal domain-containing protein</fullName>
    </recommendedName>
</protein>
<gene>
    <name evidence="3" type="ORF">HW555_007634</name>
</gene>
<dbReference type="EMBL" id="JACKWZ010000132">
    <property type="protein sequence ID" value="KAF9414497.1"/>
    <property type="molecule type" value="Genomic_DNA"/>
</dbReference>
<keyword evidence="1" id="KW-0175">Coiled coil</keyword>
<dbReference type="InterPro" id="IPR011011">
    <property type="entry name" value="Znf_FYVE_PHD"/>
</dbReference>
<organism evidence="3 4">
    <name type="scientific">Spodoptera exigua</name>
    <name type="common">Beet armyworm</name>
    <name type="synonym">Noctua fulgens</name>
    <dbReference type="NCBI Taxonomy" id="7107"/>
    <lineage>
        <taxon>Eukaryota</taxon>
        <taxon>Metazoa</taxon>
        <taxon>Ecdysozoa</taxon>
        <taxon>Arthropoda</taxon>
        <taxon>Hexapoda</taxon>
        <taxon>Insecta</taxon>
        <taxon>Pterygota</taxon>
        <taxon>Neoptera</taxon>
        <taxon>Endopterygota</taxon>
        <taxon>Lepidoptera</taxon>
        <taxon>Glossata</taxon>
        <taxon>Ditrysia</taxon>
        <taxon>Noctuoidea</taxon>
        <taxon>Noctuidae</taxon>
        <taxon>Amphipyrinae</taxon>
        <taxon>Spodoptera</taxon>
    </lineage>
</organism>
<proteinExistence type="predicted"/>
<reference evidence="3" key="1">
    <citation type="submission" date="2020-08" db="EMBL/GenBank/DDBJ databases">
        <title>Spodoptera exigua strain:BAW_Kor-Di-RS1 Genome sequencing and assembly.</title>
        <authorList>
            <person name="Kim J."/>
            <person name="Nam H.Y."/>
            <person name="Kwon M."/>
            <person name="Choi J.H."/>
            <person name="Cho S.R."/>
            <person name="Kim G.-H."/>
        </authorList>
    </citation>
    <scope>NUCLEOTIDE SEQUENCE</scope>
    <source>
        <strain evidence="3">BAW_Kor-Di-RS1</strain>
        <tissue evidence="3">Whole-body</tissue>
    </source>
</reference>
<comment type="caution">
    <text evidence="3">The sequence shown here is derived from an EMBL/GenBank/DDBJ whole genome shotgun (WGS) entry which is preliminary data.</text>
</comment>
<dbReference type="AlphaFoldDB" id="A0A835GCF9"/>